<feature type="transmembrane region" description="Helical" evidence="1">
    <location>
        <begin position="61"/>
        <end position="83"/>
    </location>
</feature>
<dbReference type="Proteomes" id="UP001246244">
    <property type="component" value="Unassembled WGS sequence"/>
</dbReference>
<proteinExistence type="predicted"/>
<accession>A0ABU2CXK5</accession>
<dbReference type="RefSeq" id="WP_310574498.1">
    <property type="nucleotide sequence ID" value="NZ_JAVKPK010000003.1"/>
</dbReference>
<name>A0ABU2CXK5_9EURY</name>
<feature type="transmembrane region" description="Helical" evidence="1">
    <location>
        <begin position="12"/>
        <end position="30"/>
    </location>
</feature>
<organism evidence="2 3">
    <name type="scientific">Methanosarcina baikalica</name>
    <dbReference type="NCBI Taxonomy" id="3073890"/>
    <lineage>
        <taxon>Archaea</taxon>
        <taxon>Methanobacteriati</taxon>
        <taxon>Methanobacteriota</taxon>
        <taxon>Stenosarchaea group</taxon>
        <taxon>Methanomicrobia</taxon>
        <taxon>Methanosarcinales</taxon>
        <taxon>Methanosarcinaceae</taxon>
        <taxon>Methanosarcina</taxon>
    </lineage>
</organism>
<sequence length="91" mass="10393">MVQIDCIDNIHANTMLIAIIMPLVSAEFSFDDWTHIAPYILIPAGISLFAHQYIKMNFEQILKFLIMIVIFVIVTLVAFWVYIAQTGFANT</sequence>
<feature type="transmembrane region" description="Helical" evidence="1">
    <location>
        <begin position="36"/>
        <end position="54"/>
    </location>
</feature>
<evidence type="ECO:0000256" key="1">
    <source>
        <dbReference type="SAM" id="Phobius"/>
    </source>
</evidence>
<comment type="caution">
    <text evidence="2">The sequence shown here is derived from an EMBL/GenBank/DDBJ whole genome shotgun (WGS) entry which is preliminary data.</text>
</comment>
<dbReference type="EMBL" id="JAVKPK010000003">
    <property type="protein sequence ID" value="MDR7664470.1"/>
    <property type="molecule type" value="Genomic_DNA"/>
</dbReference>
<keyword evidence="3" id="KW-1185">Reference proteome</keyword>
<evidence type="ECO:0000313" key="3">
    <source>
        <dbReference type="Proteomes" id="UP001246244"/>
    </source>
</evidence>
<reference evidence="3" key="1">
    <citation type="submission" date="2023-07" db="EMBL/GenBank/DDBJ databases">
        <title>Whole-genome sequencing of a new Methanosarcina sp. Z-7115.</title>
        <authorList>
            <person name="Zhilina T.N."/>
            <person name="Merkel A.Y."/>
        </authorList>
    </citation>
    <scope>NUCLEOTIDE SEQUENCE [LARGE SCALE GENOMIC DNA]</scope>
    <source>
        <strain evidence="3">Z-7115</strain>
    </source>
</reference>
<keyword evidence="1" id="KW-0472">Membrane</keyword>
<keyword evidence="1" id="KW-1133">Transmembrane helix</keyword>
<protein>
    <submittedName>
        <fullName evidence="2">Uncharacterized protein</fullName>
    </submittedName>
</protein>
<gene>
    <name evidence="2" type="ORF">RG963_01460</name>
</gene>
<keyword evidence="1" id="KW-0812">Transmembrane</keyword>
<evidence type="ECO:0000313" key="2">
    <source>
        <dbReference type="EMBL" id="MDR7664470.1"/>
    </source>
</evidence>